<evidence type="ECO:0000313" key="9">
    <source>
        <dbReference type="EMBL" id="MBW8480919.1"/>
    </source>
</evidence>
<reference evidence="9 10" key="1">
    <citation type="submission" date="2021-07" db="EMBL/GenBank/DDBJ databases">
        <title>Actinomadura sp. PM05-2 isolated from lichen.</title>
        <authorList>
            <person name="Somphong A."/>
            <person name="Phongsopitanun W."/>
            <person name="Tanasupawat S."/>
            <person name="Peongsungnone V."/>
        </authorList>
    </citation>
    <scope>NUCLEOTIDE SEQUENCE [LARGE SCALE GENOMIC DNA]</scope>
    <source>
        <strain evidence="9 10">PM05-2</strain>
    </source>
</reference>
<dbReference type="InterPro" id="IPR033888">
    <property type="entry name" value="DHOD_1B"/>
</dbReference>
<feature type="binding site" evidence="6">
    <location>
        <position position="23"/>
    </location>
    <ligand>
        <name>FMN</name>
        <dbReference type="ChEBI" id="CHEBI:58210"/>
    </ligand>
</feature>
<evidence type="ECO:0000313" key="10">
    <source>
        <dbReference type="Proteomes" id="UP000774570"/>
    </source>
</evidence>
<keyword evidence="6" id="KW-0963">Cytoplasm</keyword>
<comment type="similarity">
    <text evidence="6">Belongs to the dihydroorotate dehydrogenase family. Type 1 subfamily.</text>
</comment>
<dbReference type="PROSITE" id="PS51257">
    <property type="entry name" value="PROKAR_LIPOPROTEIN"/>
    <property type="match status" value="1"/>
</dbReference>
<keyword evidence="5 6" id="KW-0560">Oxidoreductase</keyword>
<evidence type="ECO:0000259" key="8">
    <source>
        <dbReference type="Pfam" id="PF01180"/>
    </source>
</evidence>
<comment type="pathway">
    <text evidence="1 6">Pyrimidine metabolism; UMP biosynthesis via de novo pathway.</text>
</comment>
<feature type="binding site" evidence="6">
    <location>
        <position position="221"/>
    </location>
    <ligand>
        <name>FMN</name>
        <dbReference type="ChEBI" id="CHEBI:58210"/>
    </ligand>
</feature>
<gene>
    <name evidence="6" type="primary">pyrD</name>
    <name evidence="9" type="ORF">K1Y72_00965</name>
</gene>
<dbReference type="EC" id="1.3.-.-" evidence="6"/>
<keyword evidence="10" id="KW-1185">Reference proteome</keyword>
<keyword evidence="3 6" id="KW-0288">FMN</keyword>
<dbReference type="InterPro" id="IPR049622">
    <property type="entry name" value="Dihydroorotate_DH_I"/>
</dbReference>
<dbReference type="InterPro" id="IPR001295">
    <property type="entry name" value="Dihydroorotate_DH_CS"/>
</dbReference>
<feature type="binding site" evidence="6">
    <location>
        <position position="129"/>
    </location>
    <ligand>
        <name>substrate</name>
    </ligand>
</feature>
<feature type="compositionally biased region" description="Low complexity" evidence="7">
    <location>
        <begin position="328"/>
        <end position="352"/>
    </location>
</feature>
<evidence type="ECO:0000256" key="2">
    <source>
        <dbReference type="ARBA" id="ARBA00022630"/>
    </source>
</evidence>
<feature type="binding site" evidence="6">
    <location>
        <position position="129"/>
    </location>
    <ligand>
        <name>FMN</name>
        <dbReference type="ChEBI" id="CHEBI:58210"/>
    </ligand>
</feature>
<feature type="binding site" evidence="6">
    <location>
        <position position="169"/>
    </location>
    <ligand>
        <name>FMN</name>
        <dbReference type="ChEBI" id="CHEBI:58210"/>
    </ligand>
</feature>
<keyword evidence="2 6" id="KW-0285">Flavoprotein</keyword>
<evidence type="ECO:0000256" key="1">
    <source>
        <dbReference type="ARBA" id="ARBA00004725"/>
    </source>
</evidence>
<dbReference type="InterPro" id="IPR005720">
    <property type="entry name" value="Dihydroorotate_DH_cat"/>
</dbReference>
<keyword evidence="4 6" id="KW-0665">Pyrimidine biosynthesis</keyword>
<dbReference type="PROSITE" id="PS00912">
    <property type="entry name" value="DHODEHASE_2"/>
    <property type="match status" value="1"/>
</dbReference>
<dbReference type="NCBIfam" id="NF005574">
    <property type="entry name" value="PRK07259.1"/>
    <property type="match status" value="1"/>
</dbReference>
<comment type="caution">
    <text evidence="9">The sequence shown here is derived from an EMBL/GenBank/DDBJ whole genome shotgun (WGS) entry which is preliminary data.</text>
</comment>
<feature type="binding site" evidence="6">
    <location>
        <position position="195"/>
    </location>
    <ligand>
        <name>FMN</name>
        <dbReference type="ChEBI" id="CHEBI:58210"/>
    </ligand>
</feature>
<evidence type="ECO:0000256" key="5">
    <source>
        <dbReference type="ARBA" id="ARBA00023002"/>
    </source>
</evidence>
<dbReference type="InterPro" id="IPR050074">
    <property type="entry name" value="DHO_dehydrogenase"/>
</dbReference>
<comment type="caution">
    <text evidence="6">Lacks conserved residue(s) required for the propagation of feature annotation.</text>
</comment>
<feature type="region of interest" description="Disordered" evidence="7">
    <location>
        <begin position="308"/>
        <end position="370"/>
    </location>
</feature>
<sequence>MNSQRLKTKIAGLELASPVLTASGCGGTGRELAQFCELTRLGAFVTTSVMARPRAGRPTPRVAETPSGILTAMGLPGPGVEGFLEHELPWLAEQGVPVVVSVAGNSAEEFAELAARLSGEPGVAAIEVNVACPNVADRGRMFAWHPGAAAAVVRAVRGAAPAGVPVIAKLTPDVTDIVTIALACVDAGADALTLINTVEGMAIDHRTLRPAVTGVSGGLSGPAIRPIALRCVYQVHAALPRTPIIGCGGVATGLDALEYVLAGASAVAVGTTLFHDPGAVPRIARELDEALAARRIERLADAVGLAHRPAGHAPPQVRPATPPPPHTAPQTAPAAVPPAREAAEAPAASGRPAEPDPAPAPAAEVKERTP</sequence>
<comment type="cofactor">
    <cofactor evidence="6">
        <name>FMN</name>
        <dbReference type="ChEBI" id="CHEBI:58210"/>
    </cofactor>
    <text evidence="6">Binds 1 FMN per subunit.</text>
</comment>
<accession>A0ABS7FKN5</accession>
<dbReference type="Gene3D" id="3.20.20.70">
    <property type="entry name" value="Aldolase class I"/>
    <property type="match status" value="1"/>
</dbReference>
<feature type="binding site" evidence="6">
    <location>
        <begin position="196"/>
        <end position="197"/>
    </location>
    <ligand>
        <name>substrate</name>
    </ligand>
</feature>
<dbReference type="EMBL" id="JAIBOA010000001">
    <property type="protein sequence ID" value="MBW8480919.1"/>
    <property type="molecule type" value="Genomic_DNA"/>
</dbReference>
<dbReference type="InterPro" id="IPR013785">
    <property type="entry name" value="Aldolase_TIM"/>
</dbReference>
<comment type="subcellular location">
    <subcellularLocation>
        <location evidence="6">Cytoplasm</location>
    </subcellularLocation>
</comment>
<protein>
    <recommendedName>
        <fullName evidence="6">Dihydroorotate dehydrogenase</fullName>
        <shortName evidence="6">DHOD</shortName>
        <shortName evidence="6">DHODase</shortName>
        <shortName evidence="6">DHOdehase</shortName>
        <ecNumber evidence="6">1.3.-.-</ecNumber>
    </recommendedName>
</protein>
<name>A0ABS7FKN5_9ACTN</name>
<dbReference type="SUPFAM" id="SSF51395">
    <property type="entry name" value="FMN-linked oxidoreductases"/>
    <property type="match status" value="1"/>
</dbReference>
<evidence type="ECO:0000256" key="4">
    <source>
        <dbReference type="ARBA" id="ARBA00022975"/>
    </source>
</evidence>
<evidence type="ECO:0000256" key="3">
    <source>
        <dbReference type="ARBA" id="ARBA00022643"/>
    </source>
</evidence>
<dbReference type="PANTHER" id="PTHR48109">
    <property type="entry name" value="DIHYDROOROTATE DEHYDROGENASE (QUINONE), MITOCHONDRIAL-RELATED"/>
    <property type="match status" value="1"/>
</dbReference>
<dbReference type="GO" id="GO:0004589">
    <property type="term" value="F:dihydroorotate dehydrogenase (NAD+) activity"/>
    <property type="evidence" value="ECO:0007669"/>
    <property type="project" value="UniProtKB-EC"/>
</dbReference>
<proteinExistence type="inferred from homology"/>
<dbReference type="RefSeq" id="WP_220162270.1">
    <property type="nucleotide sequence ID" value="NZ_JAIBOA010000001.1"/>
</dbReference>
<dbReference type="CDD" id="cd04740">
    <property type="entry name" value="DHOD_1B_like"/>
    <property type="match status" value="1"/>
</dbReference>
<dbReference type="Pfam" id="PF01180">
    <property type="entry name" value="DHO_dh"/>
    <property type="match status" value="1"/>
</dbReference>
<feature type="binding site" evidence="6">
    <location>
        <begin position="248"/>
        <end position="249"/>
    </location>
    <ligand>
        <name>FMN</name>
        <dbReference type="ChEBI" id="CHEBI:58210"/>
    </ligand>
</feature>
<feature type="compositionally biased region" description="Pro residues" evidence="7">
    <location>
        <begin position="316"/>
        <end position="327"/>
    </location>
</feature>
<dbReference type="HAMAP" id="MF_00224">
    <property type="entry name" value="DHO_dh_type1"/>
    <property type="match status" value="1"/>
</dbReference>
<dbReference type="PANTHER" id="PTHR48109:SF1">
    <property type="entry name" value="DIHYDROOROTATE DEHYDROGENASE (FUMARATE)"/>
    <property type="match status" value="1"/>
</dbReference>
<comment type="catalytic activity">
    <reaction evidence="6">
        <text>(S)-dihydroorotate + A = orotate + AH2</text>
        <dbReference type="Rhea" id="RHEA:18073"/>
        <dbReference type="ChEBI" id="CHEBI:13193"/>
        <dbReference type="ChEBI" id="CHEBI:17499"/>
        <dbReference type="ChEBI" id="CHEBI:30839"/>
        <dbReference type="ChEBI" id="CHEBI:30864"/>
    </reaction>
</comment>
<feature type="domain" description="Dihydroorotate dehydrogenase catalytic" evidence="8">
    <location>
        <begin position="6"/>
        <end position="291"/>
    </location>
</feature>
<comment type="function">
    <text evidence="6">Catalyzes the conversion of dihydroorotate to orotate.</text>
</comment>
<evidence type="ECO:0000256" key="6">
    <source>
        <dbReference type="HAMAP-Rule" id="MF_00224"/>
    </source>
</evidence>
<evidence type="ECO:0000256" key="7">
    <source>
        <dbReference type="SAM" id="MobiDB-lite"/>
    </source>
</evidence>
<feature type="active site" description="Nucleophile" evidence="6">
    <location>
        <position position="132"/>
    </location>
</feature>
<feature type="binding site" evidence="6">
    <location>
        <begin position="270"/>
        <end position="271"/>
    </location>
    <ligand>
        <name>FMN</name>
        <dbReference type="ChEBI" id="CHEBI:58210"/>
    </ligand>
</feature>
<dbReference type="Proteomes" id="UP000774570">
    <property type="component" value="Unassembled WGS sequence"/>
</dbReference>
<dbReference type="NCBIfam" id="TIGR01037">
    <property type="entry name" value="pyrD_sub1_fam"/>
    <property type="match status" value="1"/>
</dbReference>
<dbReference type="InterPro" id="IPR024920">
    <property type="entry name" value="Dihydroorotate_DH_1"/>
</dbReference>
<organism evidence="9 10">
    <name type="scientific">Actinomadura parmotrematis</name>
    <dbReference type="NCBI Taxonomy" id="2864039"/>
    <lineage>
        <taxon>Bacteria</taxon>
        <taxon>Bacillati</taxon>
        <taxon>Actinomycetota</taxon>
        <taxon>Actinomycetes</taxon>
        <taxon>Streptosporangiales</taxon>
        <taxon>Thermomonosporaceae</taxon>
        <taxon>Actinomadura</taxon>
    </lineage>
</organism>